<keyword evidence="3" id="KW-1185">Reference proteome</keyword>
<evidence type="ECO:0008006" key="4">
    <source>
        <dbReference type="Google" id="ProtNLM"/>
    </source>
</evidence>
<feature type="compositionally biased region" description="Polar residues" evidence="1">
    <location>
        <begin position="24"/>
        <end position="34"/>
    </location>
</feature>
<dbReference type="OrthoDB" id="3170343at2759"/>
<sequence length="125" mass="13631">MDTYGDRRDRDFNDGPFNEGDQGFNDQGFQETTVQDQSFQEQSFQGQQGGYGADFGNTDQQGDYNAYGTGPQGGDVGYDQDNIGYQGGGKPSIGQKIKGELEEVAGKLTRNPGKVERGKEEKAGW</sequence>
<feature type="region of interest" description="Disordered" evidence="1">
    <location>
        <begin position="1"/>
        <end position="94"/>
    </location>
</feature>
<dbReference type="InParanoid" id="J4H3N8"/>
<proteinExistence type="predicted"/>
<dbReference type="GeneID" id="24098480"/>
<organism evidence="2 3">
    <name type="scientific">Fibroporia radiculosa</name>
    <dbReference type="NCBI Taxonomy" id="599839"/>
    <lineage>
        <taxon>Eukaryota</taxon>
        <taxon>Fungi</taxon>
        <taxon>Dikarya</taxon>
        <taxon>Basidiomycota</taxon>
        <taxon>Agaricomycotina</taxon>
        <taxon>Agaricomycetes</taxon>
        <taxon>Polyporales</taxon>
        <taxon>Fibroporiaceae</taxon>
        <taxon>Fibroporia</taxon>
    </lineage>
</organism>
<feature type="compositionally biased region" description="Basic and acidic residues" evidence="1">
    <location>
        <begin position="1"/>
        <end position="13"/>
    </location>
</feature>
<dbReference type="RefSeq" id="XP_012182852.1">
    <property type="nucleotide sequence ID" value="XM_012327462.1"/>
</dbReference>
<dbReference type="HOGENOM" id="CLU_1992678_0_0_1"/>
<evidence type="ECO:0000256" key="1">
    <source>
        <dbReference type="SAM" id="MobiDB-lite"/>
    </source>
</evidence>
<name>J4H3N8_9APHY</name>
<evidence type="ECO:0000313" key="2">
    <source>
        <dbReference type="EMBL" id="CCM03569.1"/>
    </source>
</evidence>
<gene>
    <name evidence="2" type="ORF">FIBRA_05705</name>
</gene>
<dbReference type="EMBL" id="HE797117">
    <property type="protein sequence ID" value="CCM03569.1"/>
    <property type="molecule type" value="Genomic_DNA"/>
</dbReference>
<accession>J4H3N8</accession>
<feature type="compositionally biased region" description="Low complexity" evidence="1">
    <location>
        <begin position="35"/>
        <end position="46"/>
    </location>
</feature>
<reference evidence="2 3" key="1">
    <citation type="journal article" date="2012" name="Appl. Environ. Microbiol.">
        <title>Short-read sequencing for genomic analysis of the brown rot fungus Fibroporia radiculosa.</title>
        <authorList>
            <person name="Tang J.D."/>
            <person name="Perkins A.D."/>
            <person name="Sonstegard T.S."/>
            <person name="Schroeder S.G."/>
            <person name="Burgess S.C."/>
            <person name="Diehl S.V."/>
        </authorList>
    </citation>
    <scope>NUCLEOTIDE SEQUENCE [LARGE SCALE GENOMIC DNA]</scope>
    <source>
        <strain evidence="2 3">TFFH 294</strain>
    </source>
</reference>
<evidence type="ECO:0000313" key="3">
    <source>
        <dbReference type="Proteomes" id="UP000006352"/>
    </source>
</evidence>
<dbReference type="AlphaFoldDB" id="J4H3N8"/>
<dbReference type="Proteomes" id="UP000006352">
    <property type="component" value="Unassembled WGS sequence"/>
</dbReference>
<protein>
    <recommendedName>
        <fullName evidence="4">CsbD-like domain-containing protein</fullName>
    </recommendedName>
</protein>